<dbReference type="EMBL" id="JBHDLN010000009">
    <property type="protein sequence ID" value="MFB0844186.1"/>
    <property type="molecule type" value="Genomic_DNA"/>
</dbReference>
<dbReference type="RefSeq" id="WP_373953840.1">
    <property type="nucleotide sequence ID" value="NZ_JBHDLN010000009.1"/>
</dbReference>
<proteinExistence type="predicted"/>
<evidence type="ECO:0000313" key="1">
    <source>
        <dbReference type="EMBL" id="MFB0844186.1"/>
    </source>
</evidence>
<organism evidence="1 2">
    <name type="scientific">Paenibacillus oleatilyticus</name>
    <dbReference type="NCBI Taxonomy" id="2594886"/>
    <lineage>
        <taxon>Bacteria</taxon>
        <taxon>Bacillati</taxon>
        <taxon>Bacillota</taxon>
        <taxon>Bacilli</taxon>
        <taxon>Bacillales</taxon>
        <taxon>Paenibacillaceae</taxon>
        <taxon>Paenibacillus</taxon>
    </lineage>
</organism>
<reference evidence="1 2" key="1">
    <citation type="submission" date="2024-09" db="EMBL/GenBank/DDBJ databases">
        <authorList>
            <person name="Makale K.P.P."/>
            <person name="Makhzoum A."/>
            <person name="Rantong G."/>
            <person name="Rahube T.O."/>
        </authorList>
    </citation>
    <scope>NUCLEOTIDE SEQUENCE [LARGE SCALE GENOMIC DNA]</scope>
    <source>
        <strain evidence="1 2">KM_D13</strain>
    </source>
</reference>
<gene>
    <name evidence="1" type="ORF">ACEU3E_18545</name>
</gene>
<evidence type="ECO:0000313" key="2">
    <source>
        <dbReference type="Proteomes" id="UP001575622"/>
    </source>
</evidence>
<name>A0ABV4V474_9BACL</name>
<dbReference type="Proteomes" id="UP001575622">
    <property type="component" value="Unassembled WGS sequence"/>
</dbReference>
<sequence>MLRYYVFNAAHSVSLTIGLKGSGQEADDDMRRIKYRLELTIFHGRSELNRQGIRKVYDRIDGIR</sequence>
<protein>
    <submittedName>
        <fullName evidence="1">Uncharacterized protein</fullName>
    </submittedName>
</protein>
<accession>A0ABV4V474</accession>
<comment type="caution">
    <text evidence="1">The sequence shown here is derived from an EMBL/GenBank/DDBJ whole genome shotgun (WGS) entry which is preliminary data.</text>
</comment>
<keyword evidence="2" id="KW-1185">Reference proteome</keyword>